<reference evidence="2 3" key="1">
    <citation type="journal article" date="2010" name="J. Bacteriol.">
        <title>Genome sequences of Pelagibaca bermudensis HTCC2601T and Maritimibacter alkaliphilus HTCC2654T, the type strains of two marine Roseobacter genera.</title>
        <authorList>
            <person name="Thrash J.C."/>
            <person name="Cho J.C."/>
            <person name="Ferriera S."/>
            <person name="Johnson J."/>
            <person name="Vergin K.L."/>
            <person name="Giovannoni S.J."/>
        </authorList>
    </citation>
    <scope>NUCLEOTIDE SEQUENCE [LARGE SCALE GENOMIC DNA]</scope>
    <source>
        <strain evidence="2 3">HTCC2654</strain>
    </source>
</reference>
<evidence type="ECO:0000256" key="1">
    <source>
        <dbReference type="SAM" id="MobiDB-lite"/>
    </source>
</evidence>
<dbReference type="Proteomes" id="UP000002931">
    <property type="component" value="Unassembled WGS sequence"/>
</dbReference>
<gene>
    <name evidence="2" type="ORF">RB2654_01065</name>
</gene>
<dbReference type="HOGENOM" id="CLU_1765811_0_0_5"/>
<dbReference type="STRING" id="314271.RB2654_01065"/>
<dbReference type="EMBL" id="AAMT01000010">
    <property type="protein sequence ID" value="EAQ12049.1"/>
    <property type="molecule type" value="Genomic_DNA"/>
</dbReference>
<proteinExistence type="predicted"/>
<dbReference type="AlphaFoldDB" id="A3VI50"/>
<evidence type="ECO:0000313" key="2">
    <source>
        <dbReference type="EMBL" id="EAQ12049.1"/>
    </source>
</evidence>
<sequence length="147" mass="15119">MSGPAPCQCFSPASKRTTSPGRMISTGPPARWARPTPCVTTMVWPAGWVCHAVRAPGSKVTSVPPARPGSSAVKSGSMRTRPVNQSAGPMRDGVSPARVIFMGASVAFARSVPRRAPAGNRRPTCFCGVAVRAAAQDCVATSGGETP</sequence>
<organism evidence="2 3">
    <name type="scientific">Maritimibacter alkaliphilus HTCC2654</name>
    <dbReference type="NCBI Taxonomy" id="314271"/>
    <lineage>
        <taxon>Bacteria</taxon>
        <taxon>Pseudomonadati</taxon>
        <taxon>Pseudomonadota</taxon>
        <taxon>Alphaproteobacteria</taxon>
        <taxon>Rhodobacterales</taxon>
        <taxon>Roseobacteraceae</taxon>
        <taxon>Maritimibacter</taxon>
    </lineage>
</organism>
<comment type="caution">
    <text evidence="2">The sequence shown here is derived from an EMBL/GenBank/DDBJ whole genome shotgun (WGS) entry which is preliminary data.</text>
</comment>
<feature type="region of interest" description="Disordered" evidence="1">
    <location>
        <begin position="1"/>
        <end position="29"/>
    </location>
</feature>
<feature type="region of interest" description="Disordered" evidence="1">
    <location>
        <begin position="57"/>
        <end position="91"/>
    </location>
</feature>
<feature type="compositionally biased region" description="Polar residues" evidence="1">
    <location>
        <begin position="72"/>
        <end position="87"/>
    </location>
</feature>
<evidence type="ECO:0000313" key="3">
    <source>
        <dbReference type="Proteomes" id="UP000002931"/>
    </source>
</evidence>
<keyword evidence="3" id="KW-1185">Reference proteome</keyword>
<protein>
    <submittedName>
        <fullName evidence="2">Uncharacterized protein</fullName>
    </submittedName>
</protein>
<name>A3VI50_9RHOB</name>
<accession>A3VI50</accession>